<evidence type="ECO:0000313" key="2">
    <source>
        <dbReference type="Proteomes" id="UP000663297"/>
    </source>
</evidence>
<sequence>MSQRVTSKSNKSLHPATTVVILVPGINAERPVRWTGNNGAAFIRKALDGVGEGHGRQLFYEYHTDVVMHDEHFYDQVAESI</sequence>
<dbReference type="Proteomes" id="UP000663297">
    <property type="component" value="Chromosome 2"/>
</dbReference>
<organism evidence="1 2">
    <name type="scientific">Fusarium culmorum</name>
    <dbReference type="NCBI Taxonomy" id="5516"/>
    <lineage>
        <taxon>Eukaryota</taxon>
        <taxon>Fungi</taxon>
        <taxon>Dikarya</taxon>
        <taxon>Ascomycota</taxon>
        <taxon>Pezizomycotina</taxon>
        <taxon>Sordariomycetes</taxon>
        <taxon>Hypocreomycetidae</taxon>
        <taxon>Hypocreales</taxon>
        <taxon>Nectriaceae</taxon>
        <taxon>Fusarium</taxon>
    </lineage>
</organism>
<dbReference type="AlphaFoldDB" id="A0A7S8D2N3"/>
<gene>
    <name evidence="1" type="ORF">HYE67_003108</name>
</gene>
<evidence type="ECO:0000313" key="1">
    <source>
        <dbReference type="EMBL" id="QPC60877.1"/>
    </source>
</evidence>
<accession>A0A7S8D2N3</accession>
<protein>
    <submittedName>
        <fullName evidence="1">Uncharacterized protein</fullName>
    </submittedName>
</protein>
<proteinExistence type="predicted"/>
<reference evidence="1" key="1">
    <citation type="submission" date="2020-11" db="EMBL/GenBank/DDBJ databases">
        <title>The chromosome-scale genome resource for two endophytic Fusarium species: F. culmorum and F. pseudograminearum.</title>
        <authorList>
            <person name="Yuan Z."/>
        </authorList>
    </citation>
    <scope>NUCLEOTIDE SEQUENCE</scope>
    <source>
        <strain evidence="1">Class2-1B</strain>
    </source>
</reference>
<name>A0A7S8D2N3_FUSCU</name>
<dbReference type="EMBL" id="CP064748">
    <property type="protein sequence ID" value="QPC60877.1"/>
    <property type="molecule type" value="Genomic_DNA"/>
</dbReference>